<evidence type="ECO:0000256" key="4">
    <source>
        <dbReference type="ARBA" id="ARBA00029452"/>
    </source>
</evidence>
<dbReference type="InterPro" id="IPR029135">
    <property type="entry name" value="PPP1R35_C"/>
</dbReference>
<dbReference type="Ensembl" id="ENSEBUT00000026559.1">
    <property type="protein sequence ID" value="ENSEBUP00000025983.1"/>
    <property type="gene ID" value="ENSEBUG00000016009.1"/>
</dbReference>
<dbReference type="GO" id="GO:0019902">
    <property type="term" value="F:phosphatase binding"/>
    <property type="evidence" value="ECO:0007669"/>
    <property type="project" value="InterPro"/>
</dbReference>
<dbReference type="PANTHER" id="PTHR28625:SF1">
    <property type="entry name" value="PROTEIN PHOSPHATASE 1 REGULATORY SUBUNIT 35"/>
    <property type="match status" value="1"/>
</dbReference>
<evidence type="ECO:0000256" key="1">
    <source>
        <dbReference type="ARBA" id="ARBA00004114"/>
    </source>
</evidence>
<feature type="compositionally biased region" description="Basic and acidic residues" evidence="5">
    <location>
        <begin position="152"/>
        <end position="162"/>
    </location>
</feature>
<dbReference type="AlphaFoldDB" id="A0A8C4R6M4"/>
<accession>A0A8C4R6M4</accession>
<dbReference type="OMA" id="HESPWLG"/>
<keyword evidence="2" id="KW-0963">Cytoplasm</keyword>
<sequence length="362" mass="39477">MFCAGRNILEWEMSSGMSKNMAFSSLPADGSLGVGLHPPQPAVAPHMTLLPDPDLTLTPEKVREAGDESGQPSHGPTVTATLHEEVGHLDPQLDLTLSPVSLRKGLCDNEPVVPGILRKKKKRKGGGAGGISSTETRQVRFAIENSPASARGLEKPLNDTETAKATPSPIFFNEQQRKSRGEVSAPDKSRGKGQSTWASRPTRPLHREPSGAAAPDTLMVPAYNSTLSLSQRLRDVMRDDFDAGAAAEELILRSEVVRQEISEKAARGVNVPRNCTLYSSLPSLSDPPTPPLLVRHTYRHNLRKPDRDIPPPVAEIFPPGGLVHESPWLGPVMAGRGTTVFPQRPFLDPTLLWRKQRQWQPQ</sequence>
<dbReference type="Pfam" id="PF15503">
    <property type="entry name" value="PPP1R35_C"/>
    <property type="match status" value="1"/>
</dbReference>
<dbReference type="PANTHER" id="PTHR28625">
    <property type="entry name" value="PROTEIN PHOSPHATASE 1 REGULATORY SUBUNIT 35"/>
    <property type="match status" value="1"/>
</dbReference>
<evidence type="ECO:0000256" key="2">
    <source>
        <dbReference type="ARBA" id="ARBA00022490"/>
    </source>
</evidence>
<feature type="domain" description="Protein phosphatase 1 regulatory subunit 35 C-terminal" evidence="6">
    <location>
        <begin position="221"/>
        <end position="329"/>
    </location>
</feature>
<proteinExistence type="inferred from homology"/>
<evidence type="ECO:0000256" key="5">
    <source>
        <dbReference type="SAM" id="MobiDB-lite"/>
    </source>
</evidence>
<evidence type="ECO:0000259" key="6">
    <source>
        <dbReference type="Pfam" id="PF15503"/>
    </source>
</evidence>
<dbReference type="GO" id="GO:1903724">
    <property type="term" value="P:positive regulation of centriole elongation"/>
    <property type="evidence" value="ECO:0007669"/>
    <property type="project" value="TreeGrafter"/>
</dbReference>
<feature type="region of interest" description="Disordered" evidence="5">
    <location>
        <begin position="117"/>
        <end position="217"/>
    </location>
</feature>
<evidence type="ECO:0000313" key="8">
    <source>
        <dbReference type="Proteomes" id="UP000694388"/>
    </source>
</evidence>
<dbReference type="Proteomes" id="UP000694388">
    <property type="component" value="Unplaced"/>
</dbReference>
<evidence type="ECO:0000313" key="7">
    <source>
        <dbReference type="Ensembl" id="ENSEBUP00000025983.1"/>
    </source>
</evidence>
<dbReference type="GO" id="GO:0005814">
    <property type="term" value="C:centriole"/>
    <property type="evidence" value="ECO:0007669"/>
    <property type="project" value="UniProtKB-SubCell"/>
</dbReference>
<keyword evidence="8" id="KW-1185">Reference proteome</keyword>
<reference evidence="7" key="2">
    <citation type="submission" date="2025-09" db="UniProtKB">
        <authorList>
            <consortium name="Ensembl"/>
        </authorList>
    </citation>
    <scope>IDENTIFICATION</scope>
</reference>
<comment type="similarity">
    <text evidence="4">Belongs to the PPP1R35 family.</text>
</comment>
<feature type="compositionally biased region" description="Basic and acidic residues" evidence="5">
    <location>
        <begin position="175"/>
        <end position="190"/>
    </location>
</feature>
<evidence type="ECO:0000256" key="3">
    <source>
        <dbReference type="ARBA" id="ARBA00023212"/>
    </source>
</evidence>
<reference evidence="7" key="1">
    <citation type="submission" date="2025-08" db="UniProtKB">
        <authorList>
            <consortium name="Ensembl"/>
        </authorList>
    </citation>
    <scope>IDENTIFICATION</scope>
</reference>
<protein>
    <recommendedName>
        <fullName evidence="6">Protein phosphatase 1 regulatory subunit 35 C-terminal domain-containing protein</fullName>
    </recommendedName>
</protein>
<organism evidence="7 8">
    <name type="scientific">Eptatretus burgeri</name>
    <name type="common">Inshore hagfish</name>
    <dbReference type="NCBI Taxonomy" id="7764"/>
    <lineage>
        <taxon>Eukaryota</taxon>
        <taxon>Metazoa</taxon>
        <taxon>Chordata</taxon>
        <taxon>Craniata</taxon>
        <taxon>Vertebrata</taxon>
        <taxon>Cyclostomata</taxon>
        <taxon>Myxini</taxon>
        <taxon>Myxiniformes</taxon>
        <taxon>Myxinidae</taxon>
        <taxon>Eptatretinae</taxon>
        <taxon>Eptatretus</taxon>
    </lineage>
</organism>
<comment type="subcellular location">
    <subcellularLocation>
        <location evidence="1">Cytoplasm</location>
        <location evidence="1">Cytoskeleton</location>
        <location evidence="1">Microtubule organizing center</location>
        <location evidence="1">Centrosome</location>
        <location evidence="1">Centriole</location>
    </subcellularLocation>
</comment>
<dbReference type="InterPro" id="IPR033590">
    <property type="entry name" value="PPP1R35"/>
</dbReference>
<name>A0A8C4R6M4_EPTBU</name>
<keyword evidence="3" id="KW-0206">Cytoskeleton</keyword>
<dbReference type="GO" id="GO:0045724">
    <property type="term" value="P:positive regulation of cilium assembly"/>
    <property type="evidence" value="ECO:0007669"/>
    <property type="project" value="TreeGrafter"/>
</dbReference>